<evidence type="ECO:0000313" key="2">
    <source>
        <dbReference type="EMBL" id="KAF5780092.1"/>
    </source>
</evidence>
<accession>A0A9K3HL35</accession>
<reference evidence="2" key="1">
    <citation type="journal article" date="2017" name="Nature">
        <title>The sunflower genome provides insights into oil metabolism, flowering and Asterid evolution.</title>
        <authorList>
            <person name="Badouin H."/>
            <person name="Gouzy J."/>
            <person name="Grassa C.J."/>
            <person name="Murat F."/>
            <person name="Staton S.E."/>
            <person name="Cottret L."/>
            <person name="Lelandais-Briere C."/>
            <person name="Owens G.L."/>
            <person name="Carrere S."/>
            <person name="Mayjonade B."/>
            <person name="Legrand L."/>
            <person name="Gill N."/>
            <person name="Kane N.C."/>
            <person name="Bowers J.E."/>
            <person name="Hubner S."/>
            <person name="Bellec A."/>
            <person name="Berard A."/>
            <person name="Berges H."/>
            <person name="Blanchet N."/>
            <person name="Boniface M.C."/>
            <person name="Brunel D."/>
            <person name="Catrice O."/>
            <person name="Chaidir N."/>
            <person name="Claudel C."/>
            <person name="Donnadieu C."/>
            <person name="Faraut T."/>
            <person name="Fievet G."/>
            <person name="Helmstetter N."/>
            <person name="King M."/>
            <person name="Knapp S.J."/>
            <person name="Lai Z."/>
            <person name="Le Paslier M.C."/>
            <person name="Lippi Y."/>
            <person name="Lorenzon L."/>
            <person name="Mandel J.R."/>
            <person name="Marage G."/>
            <person name="Marchand G."/>
            <person name="Marquand E."/>
            <person name="Bret-Mestries E."/>
            <person name="Morien E."/>
            <person name="Nambeesan S."/>
            <person name="Nguyen T."/>
            <person name="Pegot-Espagnet P."/>
            <person name="Pouilly N."/>
            <person name="Raftis F."/>
            <person name="Sallet E."/>
            <person name="Schiex T."/>
            <person name="Thomas J."/>
            <person name="Vandecasteele C."/>
            <person name="Vares D."/>
            <person name="Vear F."/>
            <person name="Vautrin S."/>
            <person name="Crespi M."/>
            <person name="Mangin B."/>
            <person name="Burke J.M."/>
            <person name="Salse J."/>
            <person name="Munos S."/>
            <person name="Vincourt P."/>
            <person name="Rieseberg L.H."/>
            <person name="Langlade N.B."/>
        </authorList>
    </citation>
    <scope>NUCLEOTIDE SEQUENCE</scope>
    <source>
        <tissue evidence="2">Leaves</tissue>
    </source>
</reference>
<dbReference type="EMBL" id="MNCJ02000326">
    <property type="protein sequence ID" value="KAF5780092.1"/>
    <property type="molecule type" value="Genomic_DNA"/>
</dbReference>
<feature type="compositionally biased region" description="Polar residues" evidence="1">
    <location>
        <begin position="36"/>
        <end position="49"/>
    </location>
</feature>
<gene>
    <name evidence="2" type="ORF">HanXRQr2_Chr11g0468091</name>
</gene>
<dbReference type="Proteomes" id="UP000215914">
    <property type="component" value="Unassembled WGS sequence"/>
</dbReference>
<feature type="compositionally biased region" description="Basic and acidic residues" evidence="1">
    <location>
        <begin position="1"/>
        <end position="17"/>
    </location>
</feature>
<evidence type="ECO:0000256" key="1">
    <source>
        <dbReference type="SAM" id="MobiDB-lite"/>
    </source>
</evidence>
<dbReference type="AlphaFoldDB" id="A0A9K3HL35"/>
<dbReference type="Gramene" id="mRNA:HanXRQr2_Chr11g0468091">
    <property type="protein sequence ID" value="mRNA:HanXRQr2_Chr11g0468091"/>
    <property type="gene ID" value="HanXRQr2_Chr11g0468091"/>
</dbReference>
<comment type="caution">
    <text evidence="2">The sequence shown here is derived from an EMBL/GenBank/DDBJ whole genome shotgun (WGS) entry which is preliminary data.</text>
</comment>
<name>A0A9K3HL35_HELAN</name>
<reference evidence="2" key="2">
    <citation type="submission" date="2020-06" db="EMBL/GenBank/DDBJ databases">
        <title>Helianthus annuus Genome sequencing and assembly Release 2.</title>
        <authorList>
            <person name="Gouzy J."/>
            <person name="Langlade N."/>
            <person name="Munos S."/>
        </authorList>
    </citation>
    <scope>NUCLEOTIDE SEQUENCE</scope>
    <source>
        <tissue evidence="2">Leaves</tissue>
    </source>
</reference>
<protein>
    <submittedName>
        <fullName evidence="2">Uncharacterized protein</fullName>
    </submittedName>
</protein>
<evidence type="ECO:0000313" key="3">
    <source>
        <dbReference type="Proteomes" id="UP000215914"/>
    </source>
</evidence>
<proteinExistence type="predicted"/>
<keyword evidence="3" id="KW-1185">Reference proteome</keyword>
<organism evidence="2 3">
    <name type="scientific">Helianthus annuus</name>
    <name type="common">Common sunflower</name>
    <dbReference type="NCBI Taxonomy" id="4232"/>
    <lineage>
        <taxon>Eukaryota</taxon>
        <taxon>Viridiplantae</taxon>
        <taxon>Streptophyta</taxon>
        <taxon>Embryophyta</taxon>
        <taxon>Tracheophyta</taxon>
        <taxon>Spermatophyta</taxon>
        <taxon>Magnoliopsida</taxon>
        <taxon>eudicotyledons</taxon>
        <taxon>Gunneridae</taxon>
        <taxon>Pentapetalae</taxon>
        <taxon>asterids</taxon>
        <taxon>campanulids</taxon>
        <taxon>Asterales</taxon>
        <taxon>Asteraceae</taxon>
        <taxon>Asteroideae</taxon>
        <taxon>Heliantheae alliance</taxon>
        <taxon>Heliantheae</taxon>
        <taxon>Helianthus</taxon>
    </lineage>
</organism>
<feature type="region of interest" description="Disordered" evidence="1">
    <location>
        <begin position="1"/>
        <end position="49"/>
    </location>
</feature>
<sequence length="92" mass="10164">MGLDELRTASRGDRTRVGTESVTSPPPLGATPRLSIFNSNPSDGTPNRFNNGKVADLNVSTDGSFGSFVIPEKQYLIIRIYIYQLIQLLLFF</sequence>